<evidence type="ECO:0000256" key="1">
    <source>
        <dbReference type="ARBA" id="ARBA00022630"/>
    </source>
</evidence>
<protein>
    <submittedName>
        <fullName evidence="4">NADH:flavin oxidoreductase</fullName>
    </submittedName>
</protein>
<dbReference type="EMBL" id="JAAONZ010000007">
    <property type="protein sequence ID" value="NHO66111.1"/>
    <property type="molecule type" value="Genomic_DNA"/>
</dbReference>
<keyword evidence="1" id="KW-0285">Flavoprotein</keyword>
<dbReference type="GO" id="GO:0016491">
    <property type="term" value="F:oxidoreductase activity"/>
    <property type="evidence" value="ECO:0007669"/>
    <property type="project" value="UniProtKB-KW"/>
</dbReference>
<dbReference type="CDD" id="cd02803">
    <property type="entry name" value="OYE_like_FMN_family"/>
    <property type="match status" value="1"/>
</dbReference>
<dbReference type="InterPro" id="IPR001155">
    <property type="entry name" value="OxRdtase_FMN_N"/>
</dbReference>
<name>A0A9E5MHM1_9GAMM</name>
<keyword evidence="2" id="KW-0560">Oxidoreductase</keyword>
<proteinExistence type="predicted"/>
<evidence type="ECO:0000313" key="4">
    <source>
        <dbReference type="EMBL" id="NHO66111.1"/>
    </source>
</evidence>
<sequence length="411" mass="44844">MSDALRRALSPATLGKLPLRNRLIKAGTYEGKSPGGVPSQLLQNFHVELGEGGIGMTTVAYCATEADGRIHDQMMYMHEGIRPQLQDLVSAVKATGARVAGQVVHCGYFSRNPKLQRLDKPLGPSRQLNTLGVPLGRPFAGAMTHADIDYFVQSFHDAALFMKEVGFDALEVHCGHGYGISQFISPKTNRRTDDYGGSLHNRMRVPVRIIETIRAAVGDDFPIIAKMGLTDGIKGGLEENEAVEVARYLDQAGCDALITTGGTSSFNPNLMFRGPSIHHGLIEQSQSLIAKLGMKILGPSLFKEYPYHELYFRDGCRRVRDAVDCQLVYIGGCSTLESLEQVMRDGIDFVQLGRTLLADPNYPRNASAALANSQPYDSGCNHCNRCVALIDAPGGIYCPELHPDKRPVLNT</sequence>
<organism evidence="4 5">
    <name type="scientific">Pseudomaricurvus hydrocarbonicus</name>
    <dbReference type="NCBI Taxonomy" id="1470433"/>
    <lineage>
        <taxon>Bacteria</taxon>
        <taxon>Pseudomonadati</taxon>
        <taxon>Pseudomonadota</taxon>
        <taxon>Gammaproteobacteria</taxon>
        <taxon>Cellvibrionales</taxon>
        <taxon>Cellvibrionaceae</taxon>
        <taxon>Pseudomaricurvus</taxon>
    </lineage>
</organism>
<dbReference type="RefSeq" id="WP_167186336.1">
    <property type="nucleotide sequence ID" value="NZ_JAAONZ010000007.1"/>
</dbReference>
<dbReference type="InterPro" id="IPR013785">
    <property type="entry name" value="Aldolase_TIM"/>
</dbReference>
<dbReference type="Proteomes" id="UP000787472">
    <property type="component" value="Unassembled WGS sequence"/>
</dbReference>
<dbReference type="InterPro" id="IPR051799">
    <property type="entry name" value="NADH_flavin_oxidoreductase"/>
</dbReference>
<dbReference type="Gene3D" id="3.20.20.70">
    <property type="entry name" value="Aldolase class I"/>
    <property type="match status" value="1"/>
</dbReference>
<comment type="caution">
    <text evidence="4">The sequence shown here is derived from an EMBL/GenBank/DDBJ whole genome shotgun (WGS) entry which is preliminary data.</text>
</comment>
<keyword evidence="5" id="KW-1185">Reference proteome</keyword>
<accession>A0A9E5MHM1</accession>
<dbReference type="SUPFAM" id="SSF51395">
    <property type="entry name" value="FMN-linked oxidoreductases"/>
    <property type="match status" value="1"/>
</dbReference>
<dbReference type="PANTHER" id="PTHR43656">
    <property type="entry name" value="BINDING OXIDOREDUCTASE, PUTATIVE (AFU_ORTHOLOGUE AFUA_2G08260)-RELATED"/>
    <property type="match status" value="1"/>
</dbReference>
<feature type="domain" description="NADH:flavin oxidoreductase/NADH oxidase N-terminal" evidence="3">
    <location>
        <begin position="10"/>
        <end position="256"/>
    </location>
</feature>
<dbReference type="Pfam" id="PF00724">
    <property type="entry name" value="Oxidored_FMN"/>
    <property type="match status" value="1"/>
</dbReference>
<reference evidence="4" key="1">
    <citation type="submission" date="2020-03" db="EMBL/GenBank/DDBJ databases">
        <authorList>
            <person name="Guo F."/>
        </authorList>
    </citation>
    <scope>NUCLEOTIDE SEQUENCE</scope>
    <source>
        <strain evidence="4">JCM 30134</strain>
    </source>
</reference>
<dbReference type="AlphaFoldDB" id="A0A9E5MHM1"/>
<gene>
    <name evidence="4" type="ORF">G8770_11195</name>
</gene>
<evidence type="ECO:0000313" key="5">
    <source>
        <dbReference type="Proteomes" id="UP000787472"/>
    </source>
</evidence>
<evidence type="ECO:0000259" key="3">
    <source>
        <dbReference type="Pfam" id="PF00724"/>
    </source>
</evidence>
<dbReference type="GO" id="GO:0010181">
    <property type="term" value="F:FMN binding"/>
    <property type="evidence" value="ECO:0007669"/>
    <property type="project" value="InterPro"/>
</dbReference>
<evidence type="ECO:0000256" key="2">
    <source>
        <dbReference type="ARBA" id="ARBA00023002"/>
    </source>
</evidence>
<dbReference type="PANTHER" id="PTHR43656:SF2">
    <property type="entry name" value="BINDING OXIDOREDUCTASE, PUTATIVE (AFU_ORTHOLOGUE AFUA_2G08260)-RELATED"/>
    <property type="match status" value="1"/>
</dbReference>